<dbReference type="RefSeq" id="WP_058528915.1">
    <property type="nucleotide sequence ID" value="NZ_CAAAHZ010000002.1"/>
</dbReference>
<dbReference type="Gene3D" id="1.20.1640.10">
    <property type="entry name" value="Multidrug efflux transporter AcrB transmembrane domain"/>
    <property type="match status" value="1"/>
</dbReference>
<feature type="transmembrane region" description="Helical" evidence="1">
    <location>
        <begin position="17"/>
        <end position="47"/>
    </location>
</feature>
<keyword evidence="1" id="KW-1133">Transmembrane helix</keyword>
<dbReference type="AlphaFoldDB" id="A0A0W0VNL1"/>
<dbReference type="STRING" id="45068.Llon_0920"/>
<gene>
    <name evidence="2" type="ORF">Llon_0920</name>
</gene>
<organism evidence="2 3">
    <name type="scientific">Legionella londiniensis</name>
    <dbReference type="NCBI Taxonomy" id="45068"/>
    <lineage>
        <taxon>Bacteria</taxon>
        <taxon>Pseudomonadati</taxon>
        <taxon>Pseudomonadota</taxon>
        <taxon>Gammaproteobacteria</taxon>
        <taxon>Legionellales</taxon>
        <taxon>Legionellaceae</taxon>
        <taxon>Legionella</taxon>
    </lineage>
</organism>
<keyword evidence="1" id="KW-0472">Membrane</keyword>
<keyword evidence="3" id="KW-1185">Reference proteome</keyword>
<reference evidence="2 3" key="1">
    <citation type="submission" date="2015-11" db="EMBL/GenBank/DDBJ databases">
        <title>Genomic analysis of 38 Legionella species identifies large and diverse effector repertoires.</title>
        <authorList>
            <person name="Burstein D."/>
            <person name="Amaro F."/>
            <person name="Zusman T."/>
            <person name="Lifshitz Z."/>
            <person name="Cohen O."/>
            <person name="Gilbert J.A."/>
            <person name="Pupko T."/>
            <person name="Shuman H.A."/>
            <person name="Segal G."/>
        </authorList>
    </citation>
    <scope>NUCLEOTIDE SEQUENCE [LARGE SCALE GENOMIC DNA]</scope>
    <source>
        <strain evidence="2 3">ATCC 49505</strain>
    </source>
</reference>
<feature type="transmembrane region" description="Helical" evidence="1">
    <location>
        <begin position="53"/>
        <end position="74"/>
    </location>
</feature>
<evidence type="ECO:0000313" key="3">
    <source>
        <dbReference type="Proteomes" id="UP000054997"/>
    </source>
</evidence>
<evidence type="ECO:0000313" key="2">
    <source>
        <dbReference type="EMBL" id="KTD21755.1"/>
    </source>
</evidence>
<evidence type="ECO:0000256" key="1">
    <source>
        <dbReference type="SAM" id="Phobius"/>
    </source>
</evidence>
<protein>
    <submittedName>
        <fullName evidence="2">Chemiosmotic efflux system B protein A</fullName>
    </submittedName>
</protein>
<dbReference type="EMBL" id="LNYK01000014">
    <property type="protein sequence ID" value="KTD21755.1"/>
    <property type="molecule type" value="Genomic_DNA"/>
</dbReference>
<accession>A0A0W0VNL1</accession>
<keyword evidence="1" id="KW-0812">Transmembrane</keyword>
<sequence>MVILIIKGIAGYRGMSALLAITLILVLLHIFVPLTLAIIFILFYLTFRTVAETLMVMLGVPFALFGGFLLLYLLGSITI</sequence>
<dbReference type="SUPFAM" id="SSF82866">
    <property type="entry name" value="Multidrug efflux transporter AcrB transmembrane domain"/>
    <property type="match status" value="1"/>
</dbReference>
<dbReference type="PATRIC" id="fig|45068.5.peg.990"/>
<dbReference type="Proteomes" id="UP000054997">
    <property type="component" value="Unassembled WGS sequence"/>
</dbReference>
<proteinExistence type="predicted"/>
<name>A0A0W0VNL1_9GAMM</name>
<comment type="caution">
    <text evidence="2">The sequence shown here is derived from an EMBL/GenBank/DDBJ whole genome shotgun (WGS) entry which is preliminary data.</text>
</comment>